<evidence type="ECO:0000256" key="4">
    <source>
        <dbReference type="ARBA" id="ARBA00022452"/>
    </source>
</evidence>
<evidence type="ECO:0000313" key="29">
    <source>
        <dbReference type="Proteomes" id="UP000005226"/>
    </source>
</evidence>
<evidence type="ECO:0000256" key="13">
    <source>
        <dbReference type="ARBA" id="ARBA00022852"/>
    </source>
</evidence>
<dbReference type="PROSITE" id="PS50068">
    <property type="entry name" value="LDLRA_2"/>
    <property type="match status" value="1"/>
</dbReference>
<dbReference type="InterPro" id="IPR048831">
    <property type="entry name" value="C8A_B_C6_EGF-like"/>
</dbReference>
<dbReference type="InterPro" id="IPR036055">
    <property type="entry name" value="LDL_receptor-like_sf"/>
</dbReference>
<dbReference type="InterPro" id="IPR036383">
    <property type="entry name" value="TSP1_rpt_sf"/>
</dbReference>
<evidence type="ECO:0000256" key="22">
    <source>
        <dbReference type="ARBA" id="ARBA00093281"/>
    </source>
</evidence>
<dbReference type="Gene3D" id="2.20.100.10">
    <property type="entry name" value="Thrombospondin type-1 (TSP1) repeat"/>
    <property type="match status" value="2"/>
</dbReference>
<keyword evidence="13" id="KW-0204">Cytolysis</keyword>
<evidence type="ECO:0000256" key="24">
    <source>
        <dbReference type="PROSITE-ProRule" id="PRU00124"/>
    </source>
</evidence>
<feature type="domain" description="Sushi" evidence="26">
    <location>
        <begin position="632"/>
        <end position="694"/>
    </location>
</feature>
<comment type="caution">
    <text evidence="25">Lacks conserved residue(s) required for the propagation of feature annotation.</text>
</comment>
<keyword evidence="10" id="KW-0812">Transmembrane</keyword>
<comment type="subunit">
    <text evidence="23">Monomer or dimer; as a C5b-7 complex it can also form multimeric rosettes. Component of the membrane attack complex (MAC), composed of complement C5b, C6, C7, C8A, C8B, C8G and multiple copies of the pore-forming subunit C9.</text>
</comment>
<dbReference type="Proteomes" id="UP000005226">
    <property type="component" value="Chromosome 6"/>
</dbReference>
<reference evidence="28" key="2">
    <citation type="submission" date="2025-08" db="UniProtKB">
        <authorList>
            <consortium name="Ensembl"/>
        </authorList>
    </citation>
    <scope>IDENTIFICATION</scope>
</reference>
<dbReference type="Pfam" id="PF21195">
    <property type="entry name" value="EGF_C8A_B_C6"/>
    <property type="match status" value="1"/>
</dbReference>
<keyword evidence="14" id="KW-0391">Immunity</keyword>
<evidence type="ECO:0000256" key="23">
    <source>
        <dbReference type="ARBA" id="ARBA00093478"/>
    </source>
</evidence>
<dbReference type="InterPro" id="IPR020864">
    <property type="entry name" value="MACPF"/>
</dbReference>
<comment type="subcellular location">
    <subcellularLocation>
        <location evidence="2">Secreted</location>
    </subcellularLocation>
    <subcellularLocation>
        <location evidence="1">Target cell membrane</location>
        <topology evidence="1">Multi-pass membrane protein</topology>
    </subcellularLocation>
</comment>
<dbReference type="SMART" id="SM00057">
    <property type="entry name" value="FIMAC"/>
    <property type="match status" value="2"/>
</dbReference>
<keyword evidence="20" id="KW-1053">Target membrane</keyword>
<keyword evidence="6" id="KW-0245">EGF-like domain</keyword>
<dbReference type="GO" id="GO:0006958">
    <property type="term" value="P:complement activation, classical pathway"/>
    <property type="evidence" value="ECO:0007669"/>
    <property type="project" value="UniProtKB-KW"/>
</dbReference>
<evidence type="ECO:0000256" key="5">
    <source>
        <dbReference type="ARBA" id="ARBA00022525"/>
    </source>
</evidence>
<keyword evidence="17" id="KW-0472">Membrane</keyword>
<dbReference type="SUPFAM" id="SSF57424">
    <property type="entry name" value="LDL receptor-like module"/>
    <property type="match status" value="1"/>
</dbReference>
<dbReference type="CDD" id="cd00033">
    <property type="entry name" value="CCP"/>
    <property type="match status" value="2"/>
</dbReference>
<proteinExistence type="inferred from homology"/>
<dbReference type="GO" id="GO:0031640">
    <property type="term" value="P:killing of cells of another organism"/>
    <property type="evidence" value="ECO:0007669"/>
    <property type="project" value="UniProtKB-KW"/>
</dbReference>
<evidence type="ECO:0000256" key="7">
    <source>
        <dbReference type="ARBA" id="ARBA00022537"/>
    </source>
</evidence>
<dbReference type="PRINTS" id="PR00764">
    <property type="entry name" value="COMPLEMENTC9"/>
</dbReference>
<evidence type="ECO:0000256" key="16">
    <source>
        <dbReference type="ARBA" id="ARBA00023058"/>
    </source>
</evidence>
<comment type="similarity">
    <text evidence="3">Belongs to the complement C6/C7/C8/C9 family.</text>
</comment>
<dbReference type="AlphaFoldDB" id="A0A674NBX0"/>
<evidence type="ECO:0000256" key="21">
    <source>
        <dbReference type="ARBA" id="ARBA00073222"/>
    </source>
</evidence>
<keyword evidence="8" id="KW-0399">Innate immunity</keyword>
<dbReference type="PANTHER" id="PTHR45742:SF2">
    <property type="entry name" value="COMPLEMENT COMPONENT C7"/>
    <property type="match status" value="1"/>
</dbReference>
<evidence type="ECO:0000259" key="26">
    <source>
        <dbReference type="PROSITE" id="PS50923"/>
    </source>
</evidence>
<keyword evidence="5" id="KW-0964">Secreted</keyword>
<keyword evidence="9 25" id="KW-0768">Sushi</keyword>
<dbReference type="CDD" id="cd00112">
    <property type="entry name" value="LDLa"/>
    <property type="match status" value="1"/>
</dbReference>
<feature type="domain" description="MACPF" evidence="27">
    <location>
        <begin position="152"/>
        <end position="459"/>
    </location>
</feature>
<feature type="disulfide bond" evidence="24">
    <location>
        <begin position="132"/>
        <end position="147"/>
    </location>
</feature>
<dbReference type="PROSITE" id="PS50923">
    <property type="entry name" value="SUSHI"/>
    <property type="match status" value="2"/>
</dbReference>
<sequence>MLQVVVPDQNCGVTNPVATQHLAHRGETDSEQTKLFFGLLILKPVFIPCSCVQPVSCRWGQYGDWSVCDGCSSTKVRTRHFEVFAQFGGVPCSGGAIQTQSCIQTKGCPLKAGCGNRFRCTSGKCISRSLVCNGDQDCEDGLDERSCNLDGNQHSCDLDKTPPNSDLIGKGYDILTGNLRAGVINTMSFGGQCRKVFSGDHKILYRLPQNILRYNFEVKEILNNEESDESFESSWSYMQHIQSSALWKYDRRKFTKEVTESKAYRLIILKNKVELAQFQNSAPEHLTLSEDFWKALSSLPITYDYSAYRKLFEIYGTHYFSEGSLGGQYQALLELTQDRYMLPESIRLNYVNICRHRLMEPKCLWSTGYKNQKMPIKVDILGGNPGLKQYLSDLDLEKPEENGKKYDDWASSVKDFPQIIDHKVRPLYELVKEVECAGLKKFNLKRAMEEYLSTEHPCHCRPCLNNGQPLLIGSECHCVCRLGTSGQACQIGSVVGEEPGVTHGGWSCWSSWGSCTGGRRTRTRNCNNPTPSRGGANCVGPQVEHKQCEDAELQHLKMMEPQCFHLSVTPPKMCGEPPNLRNGFVHDSRDYYLVGNTVEYSCIDGYHLSGDAVAECTESKTWRRGTIACKSSTCDFPTLNSDVIAVPTKAAYQIGESLSLSCPGGSQPEGEVSEVMCNPSLQWSPSPAGAQCKAGAVQFIPKVKRSQIFPLWETEGKKQCVCLMPFQCPASVQLCIKVGSSQARVLELCQVGALQCMGRSITVASHDDCKWPAEASVSCGDCKPGTVCQESTGKCVCQNTSECPTDSAPLCVSSGVDGVESTMSQCEFGARRCAGEQVNVISIEACPQ</sequence>
<gene>
    <name evidence="28" type="primary">c7b</name>
</gene>
<keyword evidence="29" id="KW-1185">Reference proteome</keyword>
<dbReference type="Pfam" id="PF00057">
    <property type="entry name" value="Ldl_recept_a"/>
    <property type="match status" value="1"/>
</dbReference>
<evidence type="ECO:0000256" key="8">
    <source>
        <dbReference type="ARBA" id="ARBA00022588"/>
    </source>
</evidence>
<evidence type="ECO:0000256" key="3">
    <source>
        <dbReference type="ARBA" id="ARBA00009214"/>
    </source>
</evidence>
<dbReference type="InterPro" id="IPR002172">
    <property type="entry name" value="LDrepeatLR_classA_rpt"/>
</dbReference>
<name>A0A674NBX0_TAKRU</name>
<dbReference type="Pfam" id="PF18434">
    <property type="entry name" value="Kazal_3"/>
    <property type="match status" value="1"/>
</dbReference>
<dbReference type="Pfam" id="PF21330">
    <property type="entry name" value="Kazal_C7"/>
    <property type="match status" value="1"/>
</dbReference>
<feature type="domain" description="Sushi" evidence="26">
    <location>
        <begin position="572"/>
        <end position="631"/>
    </location>
</feature>
<evidence type="ECO:0000256" key="19">
    <source>
        <dbReference type="ARBA" id="ARBA00023180"/>
    </source>
</evidence>
<dbReference type="PANTHER" id="PTHR45742">
    <property type="entry name" value="COMPLEMENT COMPONENT C6"/>
    <property type="match status" value="1"/>
</dbReference>
<evidence type="ECO:0000256" key="6">
    <source>
        <dbReference type="ARBA" id="ARBA00022536"/>
    </source>
</evidence>
<dbReference type="Gene3D" id="4.10.400.10">
    <property type="entry name" value="Low-density Lipoprotein Receptor"/>
    <property type="match status" value="1"/>
</dbReference>
<dbReference type="InterPro" id="IPR020863">
    <property type="entry name" value="MACPF_CS"/>
</dbReference>
<feature type="disulfide bond" evidence="25">
    <location>
        <begin position="634"/>
        <end position="677"/>
    </location>
</feature>
<dbReference type="GO" id="GO:0044218">
    <property type="term" value="C:other organism cell membrane"/>
    <property type="evidence" value="ECO:0007669"/>
    <property type="project" value="UniProtKB-KW"/>
</dbReference>
<dbReference type="SMART" id="SM00032">
    <property type="entry name" value="CCP"/>
    <property type="match status" value="2"/>
</dbReference>
<keyword evidence="18 25" id="KW-1015">Disulfide bond</keyword>
<dbReference type="Pfam" id="PF00084">
    <property type="entry name" value="Sushi"/>
    <property type="match status" value="2"/>
</dbReference>
<dbReference type="GO" id="GO:0045087">
    <property type="term" value="P:innate immune response"/>
    <property type="evidence" value="ECO:0007669"/>
    <property type="project" value="UniProtKB-KW"/>
</dbReference>
<dbReference type="Ensembl" id="ENSTRUT00000083888.1">
    <property type="protein sequence ID" value="ENSTRUP00000071240.1"/>
    <property type="gene ID" value="ENSTRUG00000013142.3"/>
</dbReference>
<keyword evidence="7" id="KW-1052">Target cell membrane</keyword>
<evidence type="ECO:0000313" key="28">
    <source>
        <dbReference type="Ensembl" id="ENSTRUP00000071240.1"/>
    </source>
</evidence>
<keyword evidence="4" id="KW-1134">Transmembrane beta strand</keyword>
<evidence type="ECO:0000256" key="15">
    <source>
        <dbReference type="ARBA" id="ARBA00022875"/>
    </source>
</evidence>
<evidence type="ECO:0000256" key="1">
    <source>
        <dbReference type="ARBA" id="ARBA00004276"/>
    </source>
</evidence>
<evidence type="ECO:0000256" key="12">
    <source>
        <dbReference type="ARBA" id="ARBA00022737"/>
    </source>
</evidence>
<dbReference type="InterPro" id="IPR003884">
    <property type="entry name" value="FacI_MAC"/>
</dbReference>
<dbReference type="InterPro" id="IPR001862">
    <property type="entry name" value="MAC_perforin"/>
</dbReference>
<dbReference type="PROSITE" id="PS00279">
    <property type="entry name" value="MACPF_1"/>
    <property type="match status" value="1"/>
</dbReference>
<evidence type="ECO:0000256" key="18">
    <source>
        <dbReference type="ARBA" id="ARBA00023157"/>
    </source>
</evidence>
<evidence type="ECO:0000256" key="20">
    <source>
        <dbReference type="ARBA" id="ARBA00023298"/>
    </source>
</evidence>
<dbReference type="InParanoid" id="A0A674NBX0"/>
<dbReference type="InterPro" id="IPR048825">
    <property type="entry name" value="C7_KAZAL"/>
</dbReference>
<reference evidence="28 29" key="1">
    <citation type="journal article" date="2011" name="Genome Biol. Evol.">
        <title>Integration of the genetic map and genome assembly of fugu facilitates insights into distinct features of genome evolution in teleosts and mammals.</title>
        <authorList>
            <person name="Kai W."/>
            <person name="Kikuchi K."/>
            <person name="Tohari S."/>
            <person name="Chew A.K."/>
            <person name="Tay A."/>
            <person name="Fujiwara A."/>
            <person name="Hosoya S."/>
            <person name="Suetake H."/>
            <person name="Naruse K."/>
            <person name="Brenner S."/>
            <person name="Suzuki Y."/>
            <person name="Venkatesh B."/>
        </authorList>
    </citation>
    <scope>NUCLEOTIDE SEQUENCE [LARGE SCALE GENOMIC DNA]</scope>
</reference>
<dbReference type="SUPFAM" id="SSF57535">
    <property type="entry name" value="Complement control module/SCR domain"/>
    <property type="match status" value="2"/>
</dbReference>
<evidence type="ECO:0000256" key="11">
    <source>
        <dbReference type="ARBA" id="ARBA00022729"/>
    </source>
</evidence>
<keyword evidence="15" id="KW-0180">Complement pathway</keyword>
<organism evidence="28 29">
    <name type="scientific">Takifugu rubripes</name>
    <name type="common">Japanese pufferfish</name>
    <name type="synonym">Fugu rubripes</name>
    <dbReference type="NCBI Taxonomy" id="31033"/>
    <lineage>
        <taxon>Eukaryota</taxon>
        <taxon>Metazoa</taxon>
        <taxon>Chordata</taxon>
        <taxon>Craniata</taxon>
        <taxon>Vertebrata</taxon>
        <taxon>Euteleostomi</taxon>
        <taxon>Actinopterygii</taxon>
        <taxon>Neopterygii</taxon>
        <taxon>Teleostei</taxon>
        <taxon>Neoteleostei</taxon>
        <taxon>Acanthomorphata</taxon>
        <taxon>Eupercaria</taxon>
        <taxon>Tetraodontiformes</taxon>
        <taxon>Tetradontoidea</taxon>
        <taxon>Tetraodontidae</taxon>
        <taxon>Takifugu</taxon>
    </lineage>
</organism>
<evidence type="ECO:0000256" key="17">
    <source>
        <dbReference type="ARBA" id="ARBA00023136"/>
    </source>
</evidence>
<dbReference type="GeneTree" id="ENSGT00940000156804"/>
<comment type="function">
    <text evidence="22">Component of the membrane attack complex (MAC), a multiprotein complex activated by the complement cascade, which inserts into a target cell membrane and forms a pore, leading to target cell membrane rupture and cell lysis. The MAC is initiated by proteolytic cleavage of C5 into complement C5b in response to the classical, alternative, lectin and GZMK complement pathways. The complement pathways consist in a cascade of proteins that leads to phagocytosis and breakdown of pathogens and signaling that strengthens the adaptive immune system. C7 serves as a membrane anchor. During MAC assembly, associates with C5b and C6 to form the C5b-7 complex, a key lipophilic precursor of the MAC complex, which associates with the outer leaflet and reduces the energy for membrane bending.</text>
</comment>
<dbReference type="SMART" id="SM00457">
    <property type="entry name" value="MACPF"/>
    <property type="match status" value="1"/>
</dbReference>
<dbReference type="SMART" id="SM00209">
    <property type="entry name" value="TSP1"/>
    <property type="match status" value="2"/>
</dbReference>
<keyword evidence="11" id="KW-0732">Signal</keyword>
<dbReference type="InterPro" id="IPR000884">
    <property type="entry name" value="TSP1_rpt"/>
</dbReference>
<evidence type="ECO:0000256" key="25">
    <source>
        <dbReference type="PROSITE-ProRule" id="PRU00302"/>
    </source>
</evidence>
<dbReference type="Gene3D" id="2.10.70.10">
    <property type="entry name" value="Complement Module, domain 1"/>
    <property type="match status" value="2"/>
</dbReference>
<dbReference type="SMART" id="SM00192">
    <property type="entry name" value="LDLa"/>
    <property type="match status" value="1"/>
</dbReference>
<evidence type="ECO:0000256" key="2">
    <source>
        <dbReference type="ARBA" id="ARBA00004613"/>
    </source>
</evidence>
<feature type="disulfide bond" evidence="25">
    <location>
        <begin position="602"/>
        <end position="629"/>
    </location>
</feature>
<dbReference type="InterPro" id="IPR000436">
    <property type="entry name" value="Sushi_SCR_CCP_dom"/>
</dbReference>
<dbReference type="InterPro" id="IPR040729">
    <property type="entry name" value="Kazal_3"/>
</dbReference>
<evidence type="ECO:0000256" key="10">
    <source>
        <dbReference type="ARBA" id="ARBA00022692"/>
    </source>
</evidence>
<dbReference type="OMA" id="CQNGGQP"/>
<feature type="disulfide bond" evidence="24">
    <location>
        <begin position="120"/>
        <end position="138"/>
    </location>
</feature>
<evidence type="ECO:0000259" key="27">
    <source>
        <dbReference type="PROSITE" id="PS51412"/>
    </source>
</evidence>
<dbReference type="PRINTS" id="PR01705">
    <property type="entry name" value="TSP1REPEAT"/>
</dbReference>
<dbReference type="Pfam" id="PF01823">
    <property type="entry name" value="MACPF"/>
    <property type="match status" value="1"/>
</dbReference>
<keyword evidence="19" id="KW-0325">Glycoprotein</keyword>
<dbReference type="PROSITE" id="PS50092">
    <property type="entry name" value="TSP1"/>
    <property type="match status" value="2"/>
</dbReference>
<reference evidence="28" key="3">
    <citation type="submission" date="2025-09" db="UniProtKB">
        <authorList>
            <consortium name="Ensembl"/>
        </authorList>
    </citation>
    <scope>IDENTIFICATION</scope>
</reference>
<dbReference type="GO" id="GO:0005576">
    <property type="term" value="C:extracellular region"/>
    <property type="evidence" value="ECO:0007669"/>
    <property type="project" value="UniProtKB-SubCell"/>
</dbReference>
<keyword evidence="12" id="KW-0677">Repeat</keyword>
<keyword evidence="16" id="KW-0473">Membrane attack complex</keyword>
<protein>
    <recommendedName>
        <fullName evidence="21">Complement component C7</fullName>
    </recommendedName>
</protein>
<dbReference type="PROSITE" id="PS51412">
    <property type="entry name" value="MACPF_2"/>
    <property type="match status" value="1"/>
</dbReference>
<dbReference type="GO" id="GO:0005579">
    <property type="term" value="C:membrane attack complex"/>
    <property type="evidence" value="ECO:0007669"/>
    <property type="project" value="UniProtKB-KW"/>
</dbReference>
<dbReference type="InterPro" id="IPR035976">
    <property type="entry name" value="Sushi/SCR/CCP_sf"/>
</dbReference>
<evidence type="ECO:0000256" key="14">
    <source>
        <dbReference type="ARBA" id="ARBA00022859"/>
    </source>
</evidence>
<dbReference type="SUPFAM" id="SSF82895">
    <property type="entry name" value="TSP-1 type 1 repeat"/>
    <property type="match status" value="2"/>
</dbReference>
<dbReference type="Gene3D" id="3.30.60.30">
    <property type="match status" value="2"/>
</dbReference>
<dbReference type="FunFam" id="2.20.100.10:FF:000001">
    <property type="entry name" value="semaphorin-5A isoform X1"/>
    <property type="match status" value="1"/>
</dbReference>
<accession>A0A674NBX0</accession>
<evidence type="ECO:0000256" key="9">
    <source>
        <dbReference type="ARBA" id="ARBA00022659"/>
    </source>
</evidence>